<evidence type="ECO:0000313" key="3">
    <source>
        <dbReference type="Proteomes" id="UP000673691"/>
    </source>
</evidence>
<reference evidence="2 3" key="1">
    <citation type="journal article" name="Sci. Rep.">
        <title>Genome-scale phylogenetic analyses confirm Olpidium as the closest living zoosporic fungus to the non-flagellated, terrestrial fungi.</title>
        <authorList>
            <person name="Chang Y."/>
            <person name="Rochon D."/>
            <person name="Sekimoto S."/>
            <person name="Wang Y."/>
            <person name="Chovatia M."/>
            <person name="Sandor L."/>
            <person name="Salamov A."/>
            <person name="Grigoriev I.V."/>
            <person name="Stajich J.E."/>
            <person name="Spatafora J.W."/>
        </authorList>
    </citation>
    <scope>NUCLEOTIDE SEQUENCE [LARGE SCALE GENOMIC DNA]</scope>
    <source>
        <strain evidence="2">S191</strain>
    </source>
</reference>
<keyword evidence="3" id="KW-1185">Reference proteome</keyword>
<dbReference type="AlphaFoldDB" id="A0A8H8DMD3"/>
<evidence type="ECO:0000256" key="1">
    <source>
        <dbReference type="SAM" id="MobiDB-lite"/>
    </source>
</evidence>
<sequence length="426" mass="46387">ISSRAVPRQPEVHSAAARRGPARAARRVPRGQPGSRLRPGESPPGVLPGPQVREDLRPPDSPGPLRGGDGRSRELPVGAPVAGAGRPADRRAGGAGGAVHRQRREGRGEHLVFRRRRPAGRRGPEPRERRPPVRLGGRPAPLDEGQRALRLRLWRPVQPVPEAPARHLRRPSREILAGGWEPGSTENRQQADRLRRKGGSPDHFRRMLPQEQAVRDGVDDGFRILLERRRVARVHTPHPQGGDPFDGGGRRRPRFLAVVGGGGLQDPGVERRVPADVGGRHRRAEDRALHALRGDVRREAAAQRPELRAEGHVQPAEPHAAALAGFDGERRGQRKSREPPRAGRSGPGSGAAAGRRRARPDRRAGLRGLHDLGGPRPRGRQAGHPLRALQRQGLPDLGHGRAPFAAVDTHRRRRRHGQGLGRAAGS</sequence>
<feature type="compositionally biased region" description="Basic and acidic residues" evidence="1">
    <location>
        <begin position="327"/>
        <end position="341"/>
    </location>
</feature>
<feature type="compositionally biased region" description="Low complexity" evidence="1">
    <location>
        <begin position="133"/>
        <end position="142"/>
    </location>
</feature>
<proteinExistence type="predicted"/>
<dbReference type="EMBL" id="JAEFCI010001053">
    <property type="protein sequence ID" value="KAG5463162.1"/>
    <property type="molecule type" value="Genomic_DNA"/>
</dbReference>
<feature type="compositionally biased region" description="Basic and acidic residues" evidence="1">
    <location>
        <begin position="283"/>
        <end position="311"/>
    </location>
</feature>
<comment type="caution">
    <text evidence="2">The sequence shown here is derived from an EMBL/GenBank/DDBJ whole genome shotgun (WGS) entry which is preliminary data.</text>
</comment>
<dbReference type="Proteomes" id="UP000673691">
    <property type="component" value="Unassembled WGS sequence"/>
</dbReference>
<feature type="region of interest" description="Disordered" evidence="1">
    <location>
        <begin position="163"/>
        <end position="212"/>
    </location>
</feature>
<feature type="region of interest" description="Disordered" evidence="1">
    <location>
        <begin position="233"/>
        <end position="426"/>
    </location>
</feature>
<feature type="non-terminal residue" evidence="2">
    <location>
        <position position="1"/>
    </location>
</feature>
<feature type="region of interest" description="Disordered" evidence="1">
    <location>
        <begin position="1"/>
        <end position="144"/>
    </location>
</feature>
<feature type="compositionally biased region" description="Basic and acidic residues" evidence="1">
    <location>
        <begin position="189"/>
        <end position="205"/>
    </location>
</feature>
<organism evidence="2 3">
    <name type="scientific">Olpidium bornovanus</name>
    <dbReference type="NCBI Taxonomy" id="278681"/>
    <lineage>
        <taxon>Eukaryota</taxon>
        <taxon>Fungi</taxon>
        <taxon>Fungi incertae sedis</taxon>
        <taxon>Olpidiomycota</taxon>
        <taxon>Olpidiomycotina</taxon>
        <taxon>Olpidiomycetes</taxon>
        <taxon>Olpidiales</taxon>
        <taxon>Olpidiaceae</taxon>
        <taxon>Olpidium</taxon>
    </lineage>
</organism>
<evidence type="ECO:0000313" key="2">
    <source>
        <dbReference type="EMBL" id="KAG5463162.1"/>
    </source>
</evidence>
<feature type="compositionally biased region" description="Low complexity" evidence="1">
    <location>
        <begin position="76"/>
        <end position="86"/>
    </location>
</feature>
<feature type="compositionally biased region" description="Basic residues" evidence="1">
    <location>
        <begin position="20"/>
        <end position="29"/>
    </location>
</feature>
<feature type="compositionally biased region" description="Basic and acidic residues" evidence="1">
    <location>
        <begin position="361"/>
        <end position="370"/>
    </location>
</feature>
<feature type="compositionally biased region" description="Basic and acidic residues" evidence="1">
    <location>
        <begin position="122"/>
        <end position="131"/>
    </location>
</feature>
<accession>A0A8H8DMD3</accession>
<name>A0A8H8DMD3_9FUNG</name>
<protein>
    <submittedName>
        <fullName evidence="2">Uncharacterized protein</fullName>
    </submittedName>
</protein>
<gene>
    <name evidence="2" type="ORF">BJ554DRAFT_1414</name>
</gene>
<feature type="non-terminal residue" evidence="2">
    <location>
        <position position="426"/>
    </location>
</feature>